<comment type="caution">
    <text evidence="6">The sequence shown here is derived from an EMBL/GenBank/DDBJ whole genome shotgun (WGS) entry which is preliminary data.</text>
</comment>
<dbReference type="EMBL" id="JACCBN010000001">
    <property type="protein sequence ID" value="NYD37001.1"/>
    <property type="molecule type" value="Genomic_DNA"/>
</dbReference>
<feature type="compositionally biased region" description="Basic and acidic residues" evidence="2">
    <location>
        <begin position="22"/>
        <end position="31"/>
    </location>
</feature>
<keyword evidence="3" id="KW-0472">Membrane</keyword>
<dbReference type="Pfam" id="PF13399">
    <property type="entry name" value="LytR_C"/>
    <property type="match status" value="1"/>
</dbReference>
<evidence type="ECO:0000313" key="7">
    <source>
        <dbReference type="Proteomes" id="UP000535890"/>
    </source>
</evidence>
<dbReference type="InterPro" id="IPR004474">
    <property type="entry name" value="LytR_CpsA_psr"/>
</dbReference>
<dbReference type="InterPro" id="IPR050922">
    <property type="entry name" value="LytR/CpsA/Psr_CW_biosynth"/>
</dbReference>
<dbReference type="AlphaFoldDB" id="A0A7Y9DWZ9"/>
<dbReference type="InterPro" id="IPR027381">
    <property type="entry name" value="LytR/CpsA/Psr_C"/>
</dbReference>
<evidence type="ECO:0000313" key="6">
    <source>
        <dbReference type="EMBL" id="NYD37001.1"/>
    </source>
</evidence>
<gene>
    <name evidence="6" type="ORF">BJ983_003103</name>
</gene>
<organism evidence="6 7">
    <name type="scientific">Actinomycetospora corticicola</name>
    <dbReference type="NCBI Taxonomy" id="663602"/>
    <lineage>
        <taxon>Bacteria</taxon>
        <taxon>Bacillati</taxon>
        <taxon>Actinomycetota</taxon>
        <taxon>Actinomycetes</taxon>
        <taxon>Pseudonocardiales</taxon>
        <taxon>Pseudonocardiaceae</taxon>
        <taxon>Actinomycetospora</taxon>
    </lineage>
</organism>
<reference evidence="6 7" key="1">
    <citation type="submission" date="2020-07" db="EMBL/GenBank/DDBJ databases">
        <title>Sequencing the genomes of 1000 actinobacteria strains.</title>
        <authorList>
            <person name="Klenk H.-P."/>
        </authorList>
    </citation>
    <scope>NUCLEOTIDE SEQUENCE [LARGE SCALE GENOMIC DNA]</scope>
    <source>
        <strain evidence="6 7">DSM 45772</strain>
    </source>
</reference>
<feature type="domain" description="LytR/CpsA/Psr regulator C-terminal" evidence="5">
    <location>
        <begin position="476"/>
        <end position="561"/>
    </location>
</feature>
<evidence type="ECO:0000256" key="3">
    <source>
        <dbReference type="SAM" id="Phobius"/>
    </source>
</evidence>
<dbReference type="Gene3D" id="3.30.70.2390">
    <property type="match status" value="1"/>
</dbReference>
<feature type="compositionally biased region" description="Basic and acidic residues" evidence="2">
    <location>
        <begin position="1"/>
        <end position="13"/>
    </location>
</feature>
<feature type="region of interest" description="Disordered" evidence="2">
    <location>
        <begin position="1"/>
        <end position="126"/>
    </location>
</feature>
<protein>
    <submittedName>
        <fullName evidence="6">LCP family protein required for cell wall assembly</fullName>
    </submittedName>
</protein>
<dbReference type="Gene3D" id="3.40.630.190">
    <property type="entry name" value="LCP protein"/>
    <property type="match status" value="1"/>
</dbReference>
<comment type="similarity">
    <text evidence="1">Belongs to the LytR/CpsA/Psr (LCP) family.</text>
</comment>
<feature type="compositionally biased region" description="Low complexity" evidence="2">
    <location>
        <begin position="57"/>
        <end position="79"/>
    </location>
</feature>
<accession>A0A7Y9DWZ9</accession>
<feature type="transmembrane region" description="Helical" evidence="3">
    <location>
        <begin position="133"/>
        <end position="153"/>
    </location>
</feature>
<feature type="compositionally biased region" description="Pro residues" evidence="2">
    <location>
        <begin position="92"/>
        <end position="120"/>
    </location>
</feature>
<dbReference type="Pfam" id="PF03816">
    <property type="entry name" value="LytR_cpsA_psr"/>
    <property type="match status" value="1"/>
</dbReference>
<feature type="compositionally biased region" description="Pro residues" evidence="2">
    <location>
        <begin position="32"/>
        <end position="42"/>
    </location>
</feature>
<dbReference type="RefSeq" id="WP_179794594.1">
    <property type="nucleotide sequence ID" value="NZ_BAABHP010000014.1"/>
</dbReference>
<feature type="region of interest" description="Disordered" evidence="2">
    <location>
        <begin position="563"/>
        <end position="595"/>
    </location>
</feature>
<keyword evidence="3" id="KW-0812">Transmembrane</keyword>
<proteinExistence type="inferred from homology"/>
<feature type="domain" description="Cell envelope-related transcriptional attenuator" evidence="4">
    <location>
        <begin position="210"/>
        <end position="380"/>
    </location>
</feature>
<evidence type="ECO:0000256" key="1">
    <source>
        <dbReference type="ARBA" id="ARBA00006068"/>
    </source>
</evidence>
<dbReference type="PANTHER" id="PTHR33392">
    <property type="entry name" value="POLYISOPRENYL-TEICHOIC ACID--PEPTIDOGLYCAN TEICHOIC ACID TRANSFERASE TAGU"/>
    <property type="match status" value="1"/>
</dbReference>
<keyword evidence="3" id="KW-1133">Transmembrane helix</keyword>
<evidence type="ECO:0000259" key="4">
    <source>
        <dbReference type="Pfam" id="PF03816"/>
    </source>
</evidence>
<name>A0A7Y9DWZ9_9PSEU</name>
<evidence type="ECO:0000259" key="5">
    <source>
        <dbReference type="Pfam" id="PF13399"/>
    </source>
</evidence>
<dbReference type="PANTHER" id="PTHR33392:SF6">
    <property type="entry name" value="POLYISOPRENYL-TEICHOIC ACID--PEPTIDOGLYCAN TEICHOIC ACID TRANSFERASE TAGU"/>
    <property type="match status" value="1"/>
</dbReference>
<dbReference type="NCBIfam" id="TIGR00350">
    <property type="entry name" value="lytR_cpsA_psr"/>
    <property type="match status" value="1"/>
</dbReference>
<keyword evidence="7" id="KW-1185">Reference proteome</keyword>
<dbReference type="Proteomes" id="UP000535890">
    <property type="component" value="Unassembled WGS sequence"/>
</dbReference>
<sequence length="595" mass="60587">MDDRDRPRRDPARRFGPSAGRPDGERRRESPPSRPAPPPPAGPGARLRRGDLREMRPSGGAPAGGAAAAAPGIGRPPSSVALREGPARAPGGRPPGPPPARPRPAPARPGPPSRPGPPPTGADRRRPWRMLRIAVTVASVLILAVSGTAWAALSGSFATSGALAMKGTAADGATDVLLVGTDSRNDAQGNPLPRDVLAELDAGSADGELNTDSMILVRVPNDGSRAVAFSLPRDSYVSIPGQFAKGKLNSVYPGAKAAMAQQLVNGGDSDPRDVDVRSSEAGRAALIETVQELTGIGVDHYAEINLLGFFNLTNAIGGVDVCLKNAVDDDFSGAHFAAGPRSVSGRDALAFVRQRHGLPMGDLDRVRRQQAFLAGLSHKVLSAGTLADPITLGRLLESVKQSVVLDGGWDLLGFAQQMQGVSGGSVTFMTIPTEGGVSTAVGDALKVNQSEVRRFVADAIGPEDAPVVPTGPAPAQIPVDVRNASGTGGAAARVVQILGAQGYTQLRSGNADQTATTSTVLFGPGGDAGAGVVARALGGLPTRADPSVAPNSTQVVLASDYRGPGAVVAPSDSANSAPPPPPQPPISADGIPCVN</sequence>
<evidence type="ECO:0000256" key="2">
    <source>
        <dbReference type="SAM" id="MobiDB-lite"/>
    </source>
</evidence>